<protein>
    <submittedName>
        <fullName evidence="1">Uncharacterized protein</fullName>
    </submittedName>
</protein>
<reference evidence="1 2" key="1">
    <citation type="submission" date="2024-03" db="EMBL/GenBank/DDBJ databases">
        <title>Aureococcus anophagefferens CCMP1851 and Kratosvirus quantuckense: Draft genome of a second virus-susceptible host strain in the model system.</title>
        <authorList>
            <person name="Chase E."/>
            <person name="Truchon A.R."/>
            <person name="Schepens W."/>
            <person name="Wilhelm S.W."/>
        </authorList>
    </citation>
    <scope>NUCLEOTIDE SEQUENCE [LARGE SCALE GENOMIC DNA]</scope>
    <source>
        <strain evidence="1 2">CCMP1851</strain>
    </source>
</reference>
<gene>
    <name evidence="1" type="ORF">SO694_00037153</name>
</gene>
<proteinExistence type="predicted"/>
<name>A0ABR1FKX9_AURAN</name>
<evidence type="ECO:0000313" key="2">
    <source>
        <dbReference type="Proteomes" id="UP001363151"/>
    </source>
</evidence>
<dbReference type="EMBL" id="JBBJCI010000366">
    <property type="protein sequence ID" value="KAK7232740.1"/>
    <property type="molecule type" value="Genomic_DNA"/>
</dbReference>
<sequence>MTAMGPEIPDLEPFRGNGKVVYLKPKSNPHAEQIRAIIAASAMPPGAEYTTVLTVQHDLVVVEVRSAPCRGNGWHDSVKDLVKEPPVVELYPEALVWSRINWKPTVGILVAQNARDAARTAELTAVQASAYARQMRLEDPGRSCPSWRT</sequence>
<accession>A0ABR1FKX9</accession>
<organism evidence="1 2">
    <name type="scientific">Aureococcus anophagefferens</name>
    <name type="common">Harmful bloom alga</name>
    <dbReference type="NCBI Taxonomy" id="44056"/>
    <lineage>
        <taxon>Eukaryota</taxon>
        <taxon>Sar</taxon>
        <taxon>Stramenopiles</taxon>
        <taxon>Ochrophyta</taxon>
        <taxon>Pelagophyceae</taxon>
        <taxon>Pelagomonadales</taxon>
        <taxon>Pelagomonadaceae</taxon>
        <taxon>Aureococcus</taxon>
    </lineage>
</organism>
<keyword evidence="2" id="KW-1185">Reference proteome</keyword>
<comment type="caution">
    <text evidence="1">The sequence shown here is derived from an EMBL/GenBank/DDBJ whole genome shotgun (WGS) entry which is preliminary data.</text>
</comment>
<dbReference type="Proteomes" id="UP001363151">
    <property type="component" value="Unassembled WGS sequence"/>
</dbReference>
<evidence type="ECO:0000313" key="1">
    <source>
        <dbReference type="EMBL" id="KAK7232740.1"/>
    </source>
</evidence>